<comment type="caution">
    <text evidence="2">The sequence shown here is derived from an EMBL/GenBank/DDBJ whole genome shotgun (WGS) entry which is preliminary data.</text>
</comment>
<dbReference type="PROSITE" id="PS51186">
    <property type="entry name" value="GNAT"/>
    <property type="match status" value="1"/>
</dbReference>
<evidence type="ECO:0000313" key="2">
    <source>
        <dbReference type="EMBL" id="CAH1193946.1"/>
    </source>
</evidence>
<reference evidence="2" key="1">
    <citation type="submission" date="2022-01" db="EMBL/GenBank/DDBJ databases">
        <authorList>
            <person name="Criscuolo A."/>
        </authorList>
    </citation>
    <scope>NUCLEOTIDE SEQUENCE</scope>
    <source>
        <strain evidence="2">CIP111892</strain>
    </source>
</reference>
<name>A0ABM9BT27_9BACL</name>
<dbReference type="SUPFAM" id="SSF55729">
    <property type="entry name" value="Acyl-CoA N-acyltransferases (Nat)"/>
    <property type="match status" value="1"/>
</dbReference>
<protein>
    <recommendedName>
        <fullName evidence="1">N-acetyltransferase domain-containing protein</fullName>
    </recommendedName>
</protein>
<dbReference type="EMBL" id="CAKMMG010000001">
    <property type="protein sequence ID" value="CAH1193946.1"/>
    <property type="molecule type" value="Genomic_DNA"/>
</dbReference>
<dbReference type="CDD" id="cd04301">
    <property type="entry name" value="NAT_SF"/>
    <property type="match status" value="1"/>
</dbReference>
<sequence>MKHSIRKRKANIEDLEFLIYVDLLDEGITQLEEQKLTKTELEAHYDKIKTFIDDKDRGALILENIETKQRIGTIMYCISCRDKEYPWKTIYHELDREIFQEDGRFLEIFQLWIDSGYRRHGYGTQLKRFVEDEARRHKVNLVYTHTEESNQHVIDLNLKLGYKEVRRGPIWDEITRVSLIKYIK</sequence>
<dbReference type="Pfam" id="PF00583">
    <property type="entry name" value="Acetyltransf_1"/>
    <property type="match status" value="1"/>
</dbReference>
<feature type="domain" description="N-acetyltransferase" evidence="1">
    <location>
        <begin position="31"/>
        <end position="184"/>
    </location>
</feature>
<evidence type="ECO:0000313" key="3">
    <source>
        <dbReference type="Proteomes" id="UP000838324"/>
    </source>
</evidence>
<dbReference type="Gene3D" id="3.40.630.30">
    <property type="match status" value="1"/>
</dbReference>
<evidence type="ECO:0000259" key="1">
    <source>
        <dbReference type="PROSITE" id="PS51186"/>
    </source>
</evidence>
<dbReference type="RefSeq" id="WP_236331209.1">
    <property type="nucleotide sequence ID" value="NZ_CAKMMG010000001.1"/>
</dbReference>
<gene>
    <name evidence="2" type="ORF">PAECIP111892_01359</name>
</gene>
<dbReference type="InterPro" id="IPR016181">
    <property type="entry name" value="Acyl_CoA_acyltransferase"/>
</dbReference>
<accession>A0ABM9BT27</accession>
<dbReference type="InterPro" id="IPR000182">
    <property type="entry name" value="GNAT_dom"/>
</dbReference>
<proteinExistence type="predicted"/>
<dbReference type="Proteomes" id="UP000838324">
    <property type="component" value="Unassembled WGS sequence"/>
</dbReference>
<organism evidence="2 3">
    <name type="scientific">Paenibacillus auburnensis</name>
    <dbReference type="NCBI Taxonomy" id="2905649"/>
    <lineage>
        <taxon>Bacteria</taxon>
        <taxon>Bacillati</taxon>
        <taxon>Bacillota</taxon>
        <taxon>Bacilli</taxon>
        <taxon>Bacillales</taxon>
        <taxon>Paenibacillaceae</taxon>
        <taxon>Paenibacillus</taxon>
    </lineage>
</organism>
<keyword evidence="3" id="KW-1185">Reference proteome</keyword>